<geneLocation type="mitochondrion" evidence="1"/>
<sequence length="126" mass="13297">MLDGDRSSFRNRGGTNISVGLVPKIALLESAQSADGKGEGKIEAITGPDVSGAETGTTIQAQLDTSAGEASTALTIIYSEYSETAEEEFIGVVKGAQEKLWNWLFTPTHLSPGKRIQIWRASGPGT</sequence>
<evidence type="ECO:0000313" key="1">
    <source>
        <dbReference type="EMBL" id="KUM50125.1"/>
    </source>
</evidence>
<organism evidence="1">
    <name type="scientific">Picea glauca</name>
    <name type="common">White spruce</name>
    <name type="synonym">Pinus glauca</name>
    <dbReference type="NCBI Taxonomy" id="3330"/>
    <lineage>
        <taxon>Eukaryota</taxon>
        <taxon>Viridiplantae</taxon>
        <taxon>Streptophyta</taxon>
        <taxon>Embryophyta</taxon>
        <taxon>Tracheophyta</taxon>
        <taxon>Spermatophyta</taxon>
        <taxon>Pinopsida</taxon>
        <taxon>Pinidae</taxon>
        <taxon>Conifers I</taxon>
        <taxon>Pinales</taxon>
        <taxon>Pinaceae</taxon>
        <taxon>Picea</taxon>
    </lineage>
</organism>
<reference evidence="1" key="1">
    <citation type="journal article" date="2015" name="Genome Biol. Evol.">
        <title>Organellar Genomes of White Spruce (Picea glauca): Assembly and Annotation.</title>
        <authorList>
            <person name="Jackman S.D."/>
            <person name="Warren R.L."/>
            <person name="Gibb E.A."/>
            <person name="Vandervalk B.P."/>
            <person name="Mohamadi H."/>
            <person name="Chu J."/>
            <person name="Raymond A."/>
            <person name="Pleasance S."/>
            <person name="Coope R."/>
            <person name="Wildung M.R."/>
            <person name="Ritland C.E."/>
            <person name="Bousquet J."/>
            <person name="Jones S.J."/>
            <person name="Bohlmann J."/>
            <person name="Birol I."/>
        </authorList>
    </citation>
    <scope>NUCLEOTIDE SEQUENCE [LARGE SCALE GENOMIC DNA]</scope>
    <source>
        <tissue evidence="1">Flushing bud</tissue>
    </source>
</reference>
<proteinExistence type="predicted"/>
<comment type="caution">
    <text evidence="1">The sequence shown here is derived from an EMBL/GenBank/DDBJ whole genome shotgun (WGS) entry which is preliminary data.</text>
</comment>
<accession>A0A101M331</accession>
<dbReference type="EMBL" id="LKAM01000002">
    <property type="protein sequence ID" value="KUM50125.1"/>
    <property type="molecule type" value="Genomic_DNA"/>
</dbReference>
<protein>
    <submittedName>
        <fullName evidence="1">Uncharacterized protein</fullName>
    </submittedName>
</protein>
<dbReference type="AlphaFoldDB" id="A0A101M331"/>
<keyword evidence="1" id="KW-0496">Mitochondrion</keyword>
<name>A0A101M331_PICGL</name>
<gene>
    <name evidence="1" type="ORF">ABT39_MTgene3353</name>
</gene>